<proteinExistence type="inferred from homology"/>
<dbReference type="Proteomes" id="UP001179363">
    <property type="component" value="Unassembled WGS sequence"/>
</dbReference>
<accession>A0ABS9EKR7</accession>
<keyword evidence="14" id="KW-1185">Reference proteome</keyword>
<evidence type="ECO:0000256" key="8">
    <source>
        <dbReference type="ARBA" id="ARBA00022842"/>
    </source>
</evidence>
<evidence type="ECO:0000256" key="7">
    <source>
        <dbReference type="ARBA" id="ARBA00022827"/>
    </source>
</evidence>
<evidence type="ECO:0000256" key="6">
    <source>
        <dbReference type="ARBA" id="ARBA00022723"/>
    </source>
</evidence>
<comment type="caution">
    <text evidence="13">The sequence shown here is derived from an EMBL/GenBank/DDBJ whole genome shotgun (WGS) entry which is preliminary data.</text>
</comment>
<evidence type="ECO:0000256" key="10">
    <source>
        <dbReference type="ARBA" id="ARBA00048540"/>
    </source>
</evidence>
<evidence type="ECO:0000256" key="4">
    <source>
        <dbReference type="ARBA" id="ARBA00022630"/>
    </source>
</evidence>
<dbReference type="RefSeq" id="WP_236134533.1">
    <property type="nucleotide sequence ID" value="NZ_JAKGTH010000010.1"/>
</dbReference>
<evidence type="ECO:0000256" key="5">
    <source>
        <dbReference type="ARBA" id="ARBA00022679"/>
    </source>
</evidence>
<comment type="function">
    <text evidence="12">Flavin transferase that catalyzes the transfer of the FMN moiety of FAD and its covalent binding to the hydroxyl group of a threonine residue in a target flavoprotein.</text>
</comment>
<keyword evidence="7 11" id="KW-0274">FAD</keyword>
<evidence type="ECO:0000313" key="14">
    <source>
        <dbReference type="Proteomes" id="UP001179363"/>
    </source>
</evidence>
<comment type="cofactor">
    <cofactor evidence="1 12">
        <name>Mg(2+)</name>
        <dbReference type="ChEBI" id="CHEBI:18420"/>
    </cofactor>
</comment>
<comment type="similarity">
    <text evidence="11 12">Belongs to the ApbE family.</text>
</comment>
<dbReference type="Gene3D" id="3.10.520.10">
    <property type="entry name" value="ApbE-like domains"/>
    <property type="match status" value="1"/>
</dbReference>
<dbReference type="PANTHER" id="PTHR30040:SF2">
    <property type="entry name" value="FAD:PROTEIN FMN TRANSFERASE"/>
    <property type="match status" value="1"/>
</dbReference>
<protein>
    <recommendedName>
        <fullName evidence="3 11">FAD:protein FMN transferase</fullName>
        <ecNumber evidence="2 11">2.7.1.180</ecNumber>
    </recommendedName>
    <alternativeName>
        <fullName evidence="9 11">Flavin transferase</fullName>
    </alternativeName>
</protein>
<dbReference type="EC" id="2.7.1.180" evidence="2 11"/>
<dbReference type="InterPro" id="IPR024932">
    <property type="entry name" value="ApbE"/>
</dbReference>
<dbReference type="SUPFAM" id="SSF143631">
    <property type="entry name" value="ApbE-like"/>
    <property type="match status" value="1"/>
</dbReference>
<gene>
    <name evidence="13" type="ORF">L1I30_11990</name>
</gene>
<reference evidence="13" key="1">
    <citation type="submission" date="2022-01" db="EMBL/GenBank/DDBJ databases">
        <title>Gillisia lutea sp. nov., isolated from marine plastic residues from the Malvarosa beach (Valencia, Spain).</title>
        <authorList>
            <person name="Vidal-Verdu A."/>
            <person name="Molina-Menor E."/>
            <person name="Satari L."/>
            <person name="Pascual J."/>
            <person name="Pereto J."/>
            <person name="Porcar M."/>
        </authorList>
    </citation>
    <scope>NUCLEOTIDE SEQUENCE</scope>
    <source>
        <strain evidence="13">M10.2A</strain>
    </source>
</reference>
<dbReference type="GO" id="GO:0016740">
    <property type="term" value="F:transferase activity"/>
    <property type="evidence" value="ECO:0007669"/>
    <property type="project" value="UniProtKB-KW"/>
</dbReference>
<dbReference type="EMBL" id="JAKGTH010000010">
    <property type="protein sequence ID" value="MCF4102390.1"/>
    <property type="molecule type" value="Genomic_DNA"/>
</dbReference>
<dbReference type="PROSITE" id="PS51257">
    <property type="entry name" value="PROKAR_LIPOPROTEIN"/>
    <property type="match status" value="1"/>
</dbReference>
<comment type="subcellular location">
    <subcellularLocation>
        <location evidence="12">Cell inner membrane</location>
        <topology evidence="12">Lipid-anchor</topology>
        <orientation evidence="12">Periplasmic side</orientation>
    </subcellularLocation>
</comment>
<comment type="catalytic activity">
    <reaction evidence="10 11 12">
        <text>L-threonyl-[protein] + FAD = FMN-L-threonyl-[protein] + AMP + H(+)</text>
        <dbReference type="Rhea" id="RHEA:36847"/>
        <dbReference type="Rhea" id="RHEA-COMP:11060"/>
        <dbReference type="Rhea" id="RHEA-COMP:11061"/>
        <dbReference type="ChEBI" id="CHEBI:15378"/>
        <dbReference type="ChEBI" id="CHEBI:30013"/>
        <dbReference type="ChEBI" id="CHEBI:57692"/>
        <dbReference type="ChEBI" id="CHEBI:74257"/>
        <dbReference type="ChEBI" id="CHEBI:456215"/>
        <dbReference type="EC" id="2.7.1.180"/>
    </reaction>
</comment>
<dbReference type="PIRSF" id="PIRSF006268">
    <property type="entry name" value="ApbE"/>
    <property type="match status" value="1"/>
</dbReference>
<dbReference type="InterPro" id="IPR003374">
    <property type="entry name" value="ApbE-like_sf"/>
</dbReference>
<dbReference type="PANTHER" id="PTHR30040">
    <property type="entry name" value="THIAMINE BIOSYNTHESIS LIPOPROTEIN APBE"/>
    <property type="match status" value="1"/>
</dbReference>
<keyword evidence="12" id="KW-1003">Cell membrane</keyword>
<evidence type="ECO:0000256" key="2">
    <source>
        <dbReference type="ARBA" id="ARBA00011955"/>
    </source>
</evidence>
<evidence type="ECO:0000256" key="12">
    <source>
        <dbReference type="RuleBase" id="RU363002"/>
    </source>
</evidence>
<organism evidence="13 14">
    <name type="scientific">Gillisia lutea</name>
    <dbReference type="NCBI Taxonomy" id="2909668"/>
    <lineage>
        <taxon>Bacteria</taxon>
        <taxon>Pseudomonadati</taxon>
        <taxon>Bacteroidota</taxon>
        <taxon>Flavobacteriia</taxon>
        <taxon>Flavobacteriales</taxon>
        <taxon>Flavobacteriaceae</taxon>
        <taxon>Gillisia</taxon>
    </lineage>
</organism>
<keyword evidence="6 11" id="KW-0479">Metal-binding</keyword>
<name>A0ABS9EKR7_9FLAO</name>
<dbReference type="Pfam" id="PF02424">
    <property type="entry name" value="ApbE"/>
    <property type="match status" value="1"/>
</dbReference>
<evidence type="ECO:0000256" key="3">
    <source>
        <dbReference type="ARBA" id="ARBA00016337"/>
    </source>
</evidence>
<keyword evidence="8 11" id="KW-0460">Magnesium</keyword>
<keyword evidence="12" id="KW-0449">Lipoprotein</keyword>
<evidence type="ECO:0000256" key="1">
    <source>
        <dbReference type="ARBA" id="ARBA00001946"/>
    </source>
</evidence>
<keyword evidence="12" id="KW-0472">Membrane</keyword>
<evidence type="ECO:0000256" key="9">
    <source>
        <dbReference type="ARBA" id="ARBA00031306"/>
    </source>
</evidence>
<keyword evidence="12" id="KW-0997">Cell inner membrane</keyword>
<evidence type="ECO:0000256" key="11">
    <source>
        <dbReference type="PIRNR" id="PIRNR006268"/>
    </source>
</evidence>
<sequence>MMAYKKFKKYAALVLVVLGFISCKERGFLEQVYVGSALGTSYQVKLFSNKELEIDKGLDSIFTVINNSMSTYQEDSDISRINKGDTTVVIDDNFKEVFIASRKIYDESKGYFDPTVGSLVNAYGFGPDHTKDSLNAVEIDSMLQYVGLNKLTLTSQNRIKKQAPEIYLDFNAIAKGYTIDVIAKYLDKNKIDNYLIELGGELVAKGENIGNQQAWIVAIDDPLQEEGSRTFQATLKLENRAMATSGNYRKFRIEPKSGQRFVHTISPITGRSQKSNLLSASVLAKNCALADGYATAFMAMGMEKSLEMLKDLKDVDVYFIYSEGSDDVKIYTSDGFQKVLVE</sequence>
<keyword evidence="5 11" id="KW-0808">Transferase</keyword>
<evidence type="ECO:0000313" key="13">
    <source>
        <dbReference type="EMBL" id="MCF4102390.1"/>
    </source>
</evidence>
<keyword evidence="4 11" id="KW-0285">Flavoprotein</keyword>